<dbReference type="EMBL" id="JAGWCR010000006">
    <property type="protein sequence ID" value="MBS3649487.1"/>
    <property type="molecule type" value="Genomic_DNA"/>
</dbReference>
<evidence type="ECO:0000256" key="1">
    <source>
        <dbReference type="ARBA" id="ARBA00005417"/>
    </source>
</evidence>
<dbReference type="AlphaFoldDB" id="A0A942I2D3"/>
<dbReference type="Pfam" id="PF06792">
    <property type="entry name" value="UPF0261"/>
    <property type="match status" value="1"/>
</dbReference>
<evidence type="ECO:0000256" key="3">
    <source>
        <dbReference type="ARBA" id="ARBA00022840"/>
    </source>
</evidence>
<dbReference type="PROSITE" id="PS00211">
    <property type="entry name" value="ABC_TRANSPORTER_1"/>
    <property type="match status" value="1"/>
</dbReference>
<name>A0A942I2D3_9HYPH</name>
<dbReference type="InterPro" id="IPR051353">
    <property type="entry name" value="Tobamovirus_resist_UPF0261"/>
</dbReference>
<evidence type="ECO:0000313" key="5">
    <source>
        <dbReference type="EMBL" id="MBS3649487.1"/>
    </source>
</evidence>
<dbReference type="GO" id="GO:0016887">
    <property type="term" value="F:ATP hydrolysis activity"/>
    <property type="evidence" value="ECO:0007669"/>
    <property type="project" value="InterPro"/>
</dbReference>
<dbReference type="Pfam" id="PF00005">
    <property type="entry name" value="ABC_tran"/>
    <property type="match status" value="1"/>
</dbReference>
<dbReference type="Gene3D" id="3.40.50.300">
    <property type="entry name" value="P-loop containing nucleotide triphosphate hydrolases"/>
    <property type="match status" value="1"/>
</dbReference>
<protein>
    <submittedName>
        <fullName evidence="5">ABC transporter permease</fullName>
    </submittedName>
</protein>
<dbReference type="InterPro" id="IPR017871">
    <property type="entry name" value="ABC_transporter-like_CS"/>
</dbReference>
<dbReference type="NCBIfam" id="NF002673">
    <property type="entry name" value="PRK02399.1-1"/>
    <property type="match status" value="1"/>
</dbReference>
<proteinExistence type="inferred from homology"/>
<dbReference type="Gene3D" id="3.40.50.12020">
    <property type="entry name" value="Uncharacterised protein family UPF0261, NN domain"/>
    <property type="match status" value="1"/>
</dbReference>
<comment type="caution">
    <text evidence="5">The sequence shown here is derived from an EMBL/GenBank/DDBJ whole genome shotgun (WGS) entry which is preliminary data.</text>
</comment>
<dbReference type="NCBIfam" id="NF002674">
    <property type="entry name" value="PRK02399.1-2"/>
    <property type="match status" value="1"/>
</dbReference>
<dbReference type="PROSITE" id="PS50893">
    <property type="entry name" value="ABC_TRANSPORTER_2"/>
    <property type="match status" value="1"/>
</dbReference>
<evidence type="ECO:0000256" key="2">
    <source>
        <dbReference type="ARBA" id="ARBA00022741"/>
    </source>
</evidence>
<feature type="domain" description="ABC transporter" evidence="4">
    <location>
        <begin position="13"/>
        <end position="242"/>
    </location>
</feature>
<comment type="similarity">
    <text evidence="1">Belongs to the ABC transporter superfamily.</text>
</comment>
<dbReference type="Gene3D" id="3.40.50.12030">
    <property type="entry name" value="Uncharacterised protein family UPF0261, NC domain"/>
    <property type="match status" value="1"/>
</dbReference>
<dbReference type="RefSeq" id="WP_188255047.1">
    <property type="nucleotide sequence ID" value="NZ_JABVCF010000006.1"/>
</dbReference>
<dbReference type="Proteomes" id="UP000680348">
    <property type="component" value="Unassembled WGS sequence"/>
</dbReference>
<reference evidence="5" key="1">
    <citation type="submission" date="2021-04" db="EMBL/GenBank/DDBJ databases">
        <title>Pseudaminobacter soli sp. nov., isolated from paddy soil contaminated by heavy metals.</title>
        <authorList>
            <person name="Zhang K."/>
        </authorList>
    </citation>
    <scope>NUCLEOTIDE SEQUENCE</scope>
    <source>
        <strain evidence="5">19-2017</strain>
    </source>
</reference>
<sequence length="739" mass="79398">MAERPTSFGKAVLRIDDLQVYYGESHALQGVSLTLESGVLSIVGRNGMGKTTLCNTIAGLKRAGSGSIRVNGREISSLEPHEIHRLGVGYVPQGRRVWPSLSVDEHLRLAAGSRRDASWTVERVYQTFPRLAERRSNGGSQLSGGEQQMLAISRALLSDPKLLVMDEPTEGLAPVIVQQVEQMLVTLAHEGEMAILVIEQNIGVATAVSDSIAIMVNGRINRIMDAKELAADRDLQQRLLGVGRHSEDEVVTPAAAAEAMEQLAEVYRIERGGSEAGQGDQPVDGVYRPVTQLPNRWNVPVTAMRQAAVDKAVPQNDLKKVFAIPFSERIGRTVLVAGTFDTKGKELRFIADRLKSLGIPTRTVDLSTSGKPSSVDVPAIQVASMHPLGASEVMSGDRGRSVAAMAEAFARWVEREPRLGGIISAGGSGGTTLATAGMRVLPVGIPKVMVSTVAAGDVAKYVGGADIMMFHSVADVQGLNSITEQVLGNAAHAVAGMVAQLPDAQAWEAKRKLARPAVGITMFGVTTPAVQAVTKRLEADYDCLVFHATGIGGRAMESLGDSRLLAGFLDLTTTEVADMIVGGVFPSDQDRFGAAIRTSLPYVGSVGALDMVNFGPRESVPEKFRSRKFVVHNPNVTLMRTTRDENRAFGEWIGARLNQMNGPVRFLLPEGGVSMLDAPGAAFHDPEADNALFEAIERTVRQSPQRRVQRVRANINDEAFVDAVVEAFQATMPKLQRRA</sequence>
<dbReference type="InterPro" id="IPR003439">
    <property type="entry name" value="ABC_transporter-like_ATP-bd"/>
</dbReference>
<keyword evidence="3" id="KW-0067">ATP-binding</keyword>
<keyword evidence="2" id="KW-0547">Nucleotide-binding</keyword>
<dbReference type="InterPro" id="IPR056778">
    <property type="entry name" value="UPF0261_C"/>
</dbReference>
<dbReference type="CDD" id="cd15488">
    <property type="entry name" value="Tm-1-like"/>
    <property type="match status" value="1"/>
</dbReference>
<dbReference type="SUPFAM" id="SSF52540">
    <property type="entry name" value="P-loop containing nucleoside triphosphate hydrolases"/>
    <property type="match status" value="1"/>
</dbReference>
<dbReference type="CDD" id="cd03224">
    <property type="entry name" value="ABC_TM1139_LivF_branched"/>
    <property type="match status" value="1"/>
</dbReference>
<accession>A0A942I2D3</accession>
<dbReference type="InterPro" id="IPR027417">
    <property type="entry name" value="P-loop_NTPase"/>
</dbReference>
<evidence type="ECO:0000313" key="6">
    <source>
        <dbReference type="Proteomes" id="UP000680348"/>
    </source>
</evidence>
<organism evidence="5 6">
    <name type="scientific">Pseudaminobacter soli</name>
    <name type="common">ex Zhang et al. 2022</name>
    <dbReference type="NCBI Taxonomy" id="2831468"/>
    <lineage>
        <taxon>Bacteria</taxon>
        <taxon>Pseudomonadati</taxon>
        <taxon>Pseudomonadota</taxon>
        <taxon>Alphaproteobacteria</taxon>
        <taxon>Hyphomicrobiales</taxon>
        <taxon>Phyllobacteriaceae</taxon>
        <taxon>Pseudaminobacter</taxon>
    </lineage>
</organism>
<dbReference type="GO" id="GO:0005524">
    <property type="term" value="F:ATP binding"/>
    <property type="evidence" value="ECO:0007669"/>
    <property type="project" value="UniProtKB-KW"/>
</dbReference>
<evidence type="ECO:0000259" key="4">
    <source>
        <dbReference type="PROSITE" id="PS50893"/>
    </source>
</evidence>
<dbReference type="InterPro" id="IPR003593">
    <property type="entry name" value="AAA+_ATPase"/>
</dbReference>
<dbReference type="SMART" id="SM00382">
    <property type="entry name" value="AAA"/>
    <property type="match status" value="1"/>
</dbReference>
<gene>
    <name evidence="5" type="ORF">KEU06_12795</name>
</gene>
<dbReference type="PANTHER" id="PTHR31862">
    <property type="entry name" value="UPF0261 DOMAIN PROTEIN (AFU_ORTHOLOGUE AFUA_1G10120)"/>
    <property type="match status" value="1"/>
</dbReference>
<keyword evidence="6" id="KW-1185">Reference proteome</keyword>
<dbReference type="PANTHER" id="PTHR31862:SF1">
    <property type="entry name" value="UPF0261 DOMAIN PROTEIN (AFU_ORTHOLOGUE AFUA_1G10120)"/>
    <property type="match status" value="1"/>
</dbReference>
<dbReference type="InterPro" id="IPR044122">
    <property type="entry name" value="UPF0261_N"/>
</dbReference>
<dbReference type="Pfam" id="PF23189">
    <property type="entry name" value="UPF0261_C"/>
    <property type="match status" value="1"/>
</dbReference>